<evidence type="ECO:0000313" key="2">
    <source>
        <dbReference type="Proteomes" id="UP001499852"/>
    </source>
</evidence>
<accession>A0ABP9PGP2</accession>
<comment type="caution">
    <text evidence="1">The sequence shown here is derived from an EMBL/GenBank/DDBJ whole genome shotgun (WGS) entry which is preliminary data.</text>
</comment>
<proteinExistence type="predicted"/>
<reference evidence="2" key="1">
    <citation type="journal article" date="2019" name="Int. J. Syst. Evol. Microbiol.">
        <title>The Global Catalogue of Microorganisms (GCM) 10K type strain sequencing project: providing services to taxonomists for standard genome sequencing and annotation.</title>
        <authorList>
            <consortium name="The Broad Institute Genomics Platform"/>
            <consortium name="The Broad Institute Genome Sequencing Center for Infectious Disease"/>
            <person name="Wu L."/>
            <person name="Ma J."/>
        </authorList>
    </citation>
    <scope>NUCLEOTIDE SEQUENCE [LARGE SCALE GENOMIC DNA]</scope>
    <source>
        <strain evidence="2">JCM 18053</strain>
    </source>
</reference>
<dbReference type="RefSeq" id="WP_345737524.1">
    <property type="nucleotide sequence ID" value="NZ_BAABIA010000007.1"/>
</dbReference>
<gene>
    <name evidence="1" type="ORF">GCM10023213_33320</name>
</gene>
<dbReference type="EMBL" id="BAABIA010000007">
    <property type="protein sequence ID" value="GAA5144062.1"/>
    <property type="molecule type" value="Genomic_DNA"/>
</dbReference>
<dbReference type="Proteomes" id="UP001499852">
    <property type="component" value="Unassembled WGS sequence"/>
</dbReference>
<organism evidence="1 2">
    <name type="scientific">Prosthecobacter algae</name>
    <dbReference type="NCBI Taxonomy" id="1144682"/>
    <lineage>
        <taxon>Bacteria</taxon>
        <taxon>Pseudomonadati</taxon>
        <taxon>Verrucomicrobiota</taxon>
        <taxon>Verrucomicrobiia</taxon>
        <taxon>Verrucomicrobiales</taxon>
        <taxon>Verrucomicrobiaceae</taxon>
        <taxon>Prosthecobacter</taxon>
    </lineage>
</organism>
<sequence>MNWMLFLICLWLAFLGGLEGRAWGMALPGRDAFIHAYEERGVVVRGLGAGPSEEAASVARGWMTGHGYGARKPQGFSAEIGYLERMQDGPNLYAYVKQNPWSKFDPLGLEKNKAGTDITRDKNHVSPVLNVISTGHWETDSERIGREFKGL</sequence>
<protein>
    <submittedName>
        <fullName evidence="1">Uncharacterized protein</fullName>
    </submittedName>
</protein>
<keyword evidence="2" id="KW-1185">Reference proteome</keyword>
<name>A0ABP9PGP2_9BACT</name>
<evidence type="ECO:0000313" key="1">
    <source>
        <dbReference type="EMBL" id="GAA5144062.1"/>
    </source>
</evidence>